<gene>
    <name evidence="4" type="ORF">SAMN04488035_1457</name>
</gene>
<dbReference type="EMBL" id="FONZ01000002">
    <property type="protein sequence ID" value="SFF07545.1"/>
    <property type="molecule type" value="Genomic_DNA"/>
</dbReference>
<dbReference type="SUPFAM" id="SSF52172">
    <property type="entry name" value="CheY-like"/>
    <property type="match status" value="1"/>
</dbReference>
<reference evidence="5" key="1">
    <citation type="submission" date="2016-10" db="EMBL/GenBank/DDBJ databases">
        <authorList>
            <person name="Varghese N."/>
            <person name="Submissions S."/>
        </authorList>
    </citation>
    <scope>NUCLEOTIDE SEQUENCE [LARGE SCALE GENOMIC DNA]</scope>
    <source>
        <strain evidence="5">DSM 19083</strain>
    </source>
</reference>
<dbReference type="Gene3D" id="3.40.50.2300">
    <property type="match status" value="1"/>
</dbReference>
<dbReference type="InterPro" id="IPR001789">
    <property type="entry name" value="Sig_transdc_resp-reg_receiver"/>
</dbReference>
<proteinExistence type="predicted"/>
<keyword evidence="1" id="KW-0597">Phosphoprotein</keyword>
<dbReference type="Proteomes" id="UP000198520">
    <property type="component" value="Unassembled WGS sequence"/>
</dbReference>
<protein>
    <submittedName>
        <fullName evidence="4">Response regulator receiver domain-containing protein</fullName>
    </submittedName>
</protein>
<feature type="domain" description="Response regulatory" evidence="3">
    <location>
        <begin position="20"/>
        <end position="139"/>
    </location>
</feature>
<evidence type="ECO:0000259" key="3">
    <source>
        <dbReference type="PROSITE" id="PS50110"/>
    </source>
</evidence>
<dbReference type="InterPro" id="IPR011006">
    <property type="entry name" value="CheY-like_superfamily"/>
</dbReference>
<dbReference type="OrthoDB" id="3395459at2"/>
<organism evidence="4 5">
    <name type="scientific">Flavimobilis marinus</name>
    <dbReference type="NCBI Taxonomy" id="285351"/>
    <lineage>
        <taxon>Bacteria</taxon>
        <taxon>Bacillati</taxon>
        <taxon>Actinomycetota</taxon>
        <taxon>Actinomycetes</taxon>
        <taxon>Micrococcales</taxon>
        <taxon>Jonesiaceae</taxon>
        <taxon>Flavimobilis</taxon>
    </lineage>
</organism>
<accession>A0A1I2FQF5</accession>
<feature type="modified residue" description="4-aspartylphosphate" evidence="1">
    <location>
        <position position="75"/>
    </location>
</feature>
<keyword evidence="5" id="KW-1185">Reference proteome</keyword>
<evidence type="ECO:0000313" key="4">
    <source>
        <dbReference type="EMBL" id="SFF07545.1"/>
    </source>
</evidence>
<dbReference type="RefSeq" id="WP_093377396.1">
    <property type="nucleotide sequence ID" value="NZ_BNAN01000002.1"/>
</dbReference>
<name>A0A1I2FQF5_9MICO</name>
<dbReference type="AlphaFoldDB" id="A0A1I2FQF5"/>
<dbReference type="GO" id="GO:0000160">
    <property type="term" value="P:phosphorelay signal transduction system"/>
    <property type="evidence" value="ECO:0007669"/>
    <property type="project" value="InterPro"/>
</dbReference>
<feature type="compositionally biased region" description="Basic and acidic residues" evidence="2">
    <location>
        <begin position="1"/>
        <end position="15"/>
    </location>
</feature>
<evidence type="ECO:0000313" key="5">
    <source>
        <dbReference type="Proteomes" id="UP000198520"/>
    </source>
</evidence>
<dbReference type="STRING" id="285351.SAMN04488035_1457"/>
<sequence length="145" mass="15522">MSLTHHDATVPDEGSRPGPRILLHSDDPAVRERVRTAVGPRLAVGAPEITWHEAATHAGVMDMADVASFDLVILDGEADKSGGMGLCRQMKDEVYGCPPVVVLTGRPQDAWLASWSLADATVSRPLDAIEVQRTVAQQLGAVRPH</sequence>
<feature type="region of interest" description="Disordered" evidence="2">
    <location>
        <begin position="1"/>
        <end position="26"/>
    </location>
</feature>
<evidence type="ECO:0000256" key="2">
    <source>
        <dbReference type="SAM" id="MobiDB-lite"/>
    </source>
</evidence>
<evidence type="ECO:0000256" key="1">
    <source>
        <dbReference type="PROSITE-ProRule" id="PRU00169"/>
    </source>
</evidence>
<dbReference type="PROSITE" id="PS50110">
    <property type="entry name" value="RESPONSE_REGULATORY"/>
    <property type="match status" value="1"/>
</dbReference>